<dbReference type="EMBL" id="PVZS01000021">
    <property type="protein sequence ID" value="PSC03732.1"/>
    <property type="molecule type" value="Genomic_DNA"/>
</dbReference>
<dbReference type="InterPro" id="IPR011051">
    <property type="entry name" value="RmlC_Cupin_sf"/>
</dbReference>
<protein>
    <submittedName>
        <fullName evidence="2">Cupin</fullName>
    </submittedName>
</protein>
<comment type="caution">
    <text evidence="2">The sequence shown here is derived from an EMBL/GenBank/DDBJ whole genome shotgun (WGS) entry which is preliminary data.</text>
</comment>
<dbReference type="Proteomes" id="UP000239772">
    <property type="component" value="Unassembled WGS sequence"/>
</dbReference>
<feature type="domain" description="Cupin type-2" evidence="1">
    <location>
        <begin position="24"/>
        <end position="94"/>
    </location>
</feature>
<evidence type="ECO:0000313" key="3">
    <source>
        <dbReference type="Proteomes" id="UP000239772"/>
    </source>
</evidence>
<evidence type="ECO:0000313" key="2">
    <source>
        <dbReference type="EMBL" id="PSC03732.1"/>
    </source>
</evidence>
<dbReference type="Pfam" id="PF07883">
    <property type="entry name" value="Cupin_2"/>
    <property type="match status" value="1"/>
</dbReference>
<dbReference type="RefSeq" id="WP_106338301.1">
    <property type="nucleotide sequence ID" value="NZ_PVZS01000021.1"/>
</dbReference>
<dbReference type="OrthoDB" id="9800684at2"/>
<evidence type="ECO:0000259" key="1">
    <source>
        <dbReference type="Pfam" id="PF07883"/>
    </source>
</evidence>
<organism evidence="2 3">
    <name type="scientific">Alsobacter soli</name>
    <dbReference type="NCBI Taxonomy" id="2109933"/>
    <lineage>
        <taxon>Bacteria</taxon>
        <taxon>Pseudomonadati</taxon>
        <taxon>Pseudomonadota</taxon>
        <taxon>Alphaproteobacteria</taxon>
        <taxon>Hyphomicrobiales</taxon>
        <taxon>Alsobacteraceae</taxon>
        <taxon>Alsobacter</taxon>
    </lineage>
</organism>
<reference evidence="3" key="1">
    <citation type="submission" date="2018-03" db="EMBL/GenBank/DDBJ databases">
        <authorList>
            <person name="Sun L."/>
            <person name="Liu H."/>
            <person name="Chen W."/>
            <person name="Huang K."/>
            <person name="Liu W."/>
            <person name="Gao X."/>
        </authorList>
    </citation>
    <scope>NUCLEOTIDE SEQUENCE [LARGE SCALE GENOMIC DNA]</scope>
    <source>
        <strain evidence="3">SH9</strain>
    </source>
</reference>
<sequence length="114" mass="12668">MTFKCVTPAVPTVQQDDDNVRITRWDFVPGATTGWHTHGWPYFVIMLTDGVLHAHSGETVIETRLQAGQAYNRPAGVQHDVMNGGSEPLAFVEIEVKRPEALEFSKPEPTPSRP</sequence>
<dbReference type="Gene3D" id="2.60.120.10">
    <property type="entry name" value="Jelly Rolls"/>
    <property type="match status" value="1"/>
</dbReference>
<gene>
    <name evidence="2" type="ORF">SLNSH_17460</name>
</gene>
<proteinExistence type="predicted"/>
<dbReference type="SUPFAM" id="SSF51182">
    <property type="entry name" value="RmlC-like cupins"/>
    <property type="match status" value="1"/>
</dbReference>
<name>A0A2T1HQ39_9HYPH</name>
<dbReference type="AlphaFoldDB" id="A0A2T1HQ39"/>
<accession>A0A2T1HQ39</accession>
<dbReference type="InterPro" id="IPR014710">
    <property type="entry name" value="RmlC-like_jellyroll"/>
</dbReference>
<keyword evidence="3" id="KW-1185">Reference proteome</keyword>
<dbReference type="InterPro" id="IPR013096">
    <property type="entry name" value="Cupin_2"/>
</dbReference>